<evidence type="ECO:0000256" key="4">
    <source>
        <dbReference type="ARBA" id="ARBA00022475"/>
    </source>
</evidence>
<evidence type="ECO:0000256" key="8">
    <source>
        <dbReference type="ARBA" id="ARBA00023136"/>
    </source>
</evidence>
<dbReference type="RefSeq" id="WP_122247488.1">
    <property type="nucleotide sequence ID" value="NZ_RDQK01000004.1"/>
</dbReference>
<dbReference type="Proteomes" id="UP000281171">
    <property type="component" value="Unassembled WGS sequence"/>
</dbReference>
<keyword evidence="5 9" id="KW-0812">Transmembrane</keyword>
<keyword evidence="6 9" id="KW-1133">Transmembrane helix</keyword>
<organism evidence="11 12">
    <name type="scientific">Allofranklinella schreckenbergeri</name>
    <dbReference type="NCBI Taxonomy" id="1076744"/>
    <lineage>
        <taxon>Bacteria</taxon>
        <taxon>Pseudomonadati</taxon>
        <taxon>Pseudomonadota</taxon>
        <taxon>Betaproteobacteria</taxon>
        <taxon>Burkholderiales</taxon>
        <taxon>Comamonadaceae</taxon>
        <taxon>Allofranklinella</taxon>
    </lineage>
</organism>
<keyword evidence="7" id="KW-0762">Sugar transport</keyword>
<evidence type="ECO:0000256" key="5">
    <source>
        <dbReference type="ARBA" id="ARBA00022692"/>
    </source>
</evidence>
<feature type="transmembrane region" description="Helical" evidence="9">
    <location>
        <begin position="119"/>
        <end position="138"/>
    </location>
</feature>
<evidence type="ECO:0000256" key="9">
    <source>
        <dbReference type="RuleBase" id="RU361157"/>
    </source>
</evidence>
<evidence type="ECO:0000256" key="3">
    <source>
        <dbReference type="ARBA" id="ARBA00022448"/>
    </source>
</evidence>
<dbReference type="GO" id="GO:0005886">
    <property type="term" value="C:plasma membrane"/>
    <property type="evidence" value="ECO:0007669"/>
    <property type="project" value="UniProtKB-SubCell"/>
</dbReference>
<dbReference type="GO" id="GO:0015774">
    <property type="term" value="P:polysaccharide transport"/>
    <property type="evidence" value="ECO:0007669"/>
    <property type="project" value="UniProtKB-KW"/>
</dbReference>
<dbReference type="InterPro" id="IPR047817">
    <property type="entry name" value="ABC2_TM_bact-type"/>
</dbReference>
<comment type="subcellular location">
    <subcellularLocation>
        <location evidence="9">Cell inner membrane</location>
        <topology evidence="9">Multi-pass membrane protein</topology>
    </subcellularLocation>
    <subcellularLocation>
        <location evidence="1">Cell membrane</location>
        <topology evidence="1">Multi-pass membrane protein</topology>
    </subcellularLocation>
</comment>
<comment type="similarity">
    <text evidence="2 9">Belongs to the ABC-2 integral membrane protein family.</text>
</comment>
<dbReference type="GO" id="GO:0140359">
    <property type="term" value="F:ABC-type transporter activity"/>
    <property type="evidence" value="ECO:0007669"/>
    <property type="project" value="InterPro"/>
</dbReference>
<keyword evidence="4 9" id="KW-1003">Cell membrane</keyword>
<accession>A0A3M6R8V2</accession>
<dbReference type="PANTHER" id="PTHR30413:SF10">
    <property type="entry name" value="CAPSULE POLYSACCHARIDE EXPORT INNER-MEMBRANE PROTEIN CTRC"/>
    <property type="match status" value="1"/>
</dbReference>
<dbReference type="PROSITE" id="PS51012">
    <property type="entry name" value="ABC_TM2"/>
    <property type="match status" value="1"/>
</dbReference>
<keyword evidence="3 9" id="KW-0813">Transport</keyword>
<evidence type="ECO:0000313" key="12">
    <source>
        <dbReference type="Proteomes" id="UP000281171"/>
    </source>
</evidence>
<keyword evidence="8 9" id="KW-0472">Membrane</keyword>
<feature type="transmembrane region" description="Helical" evidence="9">
    <location>
        <begin position="72"/>
        <end position="89"/>
    </location>
</feature>
<comment type="caution">
    <text evidence="11">The sequence shown here is derived from an EMBL/GenBank/DDBJ whole genome shotgun (WGS) entry which is preliminary data.</text>
</comment>
<dbReference type="Pfam" id="PF01061">
    <property type="entry name" value="ABC2_membrane"/>
    <property type="match status" value="1"/>
</dbReference>
<dbReference type="PANTHER" id="PTHR30413">
    <property type="entry name" value="INNER MEMBRANE TRANSPORT PERMEASE"/>
    <property type="match status" value="1"/>
</dbReference>
<sequence length="270" mass="29533">MKYLLSDLAVLWRMRALLRVLTRRDLSARFAGSAGGVLWAWVQPALTIASYFVVFDLIFAMRLGESAPAERVGTFLVVGMLAWMAFAEMTQRAMHSLVEAGGLLQKNPLPPALFPTRSVLSSALVFAPLFVVLALAYWPQYGSQGRGAAALLALPLLMGLQVLLAWLLGYVLAVLVAALRDVAQVVGFVFSVGVFAAPILFPLAMFPERWRWLLWLNPITPLALGYQGILLQGQWPAWPVWLGLGAHLALAAAALSVVLARSRDQLVDWL</sequence>
<feature type="transmembrane region" description="Helical" evidence="9">
    <location>
        <begin position="185"/>
        <end position="205"/>
    </location>
</feature>
<proteinExistence type="inferred from homology"/>
<dbReference type="InterPro" id="IPR013525">
    <property type="entry name" value="ABC2_TM"/>
</dbReference>
<keyword evidence="7" id="KW-0625">Polysaccharide transport</keyword>
<evidence type="ECO:0000256" key="6">
    <source>
        <dbReference type="ARBA" id="ARBA00022989"/>
    </source>
</evidence>
<feature type="transmembrane region" description="Helical" evidence="9">
    <location>
        <begin position="40"/>
        <end position="60"/>
    </location>
</feature>
<evidence type="ECO:0000256" key="2">
    <source>
        <dbReference type="ARBA" id="ARBA00007783"/>
    </source>
</evidence>
<evidence type="ECO:0000256" key="7">
    <source>
        <dbReference type="ARBA" id="ARBA00023047"/>
    </source>
</evidence>
<name>A0A3M6R8V2_9BURK</name>
<evidence type="ECO:0000256" key="1">
    <source>
        <dbReference type="ARBA" id="ARBA00004651"/>
    </source>
</evidence>
<reference evidence="11 12" key="1">
    <citation type="submission" date="2018-10" db="EMBL/GenBank/DDBJ databases">
        <title>Comamonadaceae CDC group NO-1 genome sequencing and assembly.</title>
        <authorList>
            <person name="Bernier A.-M."/>
            <person name="Bernard K."/>
        </authorList>
    </citation>
    <scope>NUCLEOTIDE SEQUENCE [LARGE SCALE GENOMIC DNA]</scope>
    <source>
        <strain evidence="11 12">NML180581</strain>
    </source>
</reference>
<evidence type="ECO:0000259" key="10">
    <source>
        <dbReference type="PROSITE" id="PS51012"/>
    </source>
</evidence>
<gene>
    <name evidence="11" type="ORF">EBQ24_01975</name>
</gene>
<protein>
    <recommendedName>
        <fullName evidence="9">Transport permease protein</fullName>
    </recommendedName>
</protein>
<evidence type="ECO:0000313" key="11">
    <source>
        <dbReference type="EMBL" id="RMX11219.1"/>
    </source>
</evidence>
<dbReference type="AlphaFoldDB" id="A0A3M6R8V2"/>
<feature type="transmembrane region" description="Helical" evidence="9">
    <location>
        <begin position="150"/>
        <end position="179"/>
    </location>
</feature>
<dbReference type="EMBL" id="RDQK01000004">
    <property type="protein sequence ID" value="RMX11219.1"/>
    <property type="molecule type" value="Genomic_DNA"/>
</dbReference>
<feature type="domain" description="ABC transmembrane type-2" evidence="10">
    <location>
        <begin position="35"/>
        <end position="265"/>
    </location>
</feature>
<feature type="transmembrane region" description="Helical" evidence="9">
    <location>
        <begin position="238"/>
        <end position="260"/>
    </location>
</feature>
<feature type="transmembrane region" description="Helical" evidence="9">
    <location>
        <begin position="212"/>
        <end position="232"/>
    </location>
</feature>
<dbReference type="GO" id="GO:0015920">
    <property type="term" value="P:lipopolysaccharide transport"/>
    <property type="evidence" value="ECO:0007669"/>
    <property type="project" value="TreeGrafter"/>
</dbReference>